<dbReference type="EMBL" id="JPWB01000007">
    <property type="protein sequence ID" value="RCK20459.1"/>
    <property type="molecule type" value="Genomic_DNA"/>
</dbReference>
<gene>
    <name evidence="2" type="ORF">TH6_15470</name>
</gene>
<organism evidence="2 3">
    <name type="scientific">Thalassospira profundimaris</name>
    <dbReference type="NCBI Taxonomy" id="502049"/>
    <lineage>
        <taxon>Bacteria</taxon>
        <taxon>Pseudomonadati</taxon>
        <taxon>Pseudomonadota</taxon>
        <taxon>Alphaproteobacteria</taxon>
        <taxon>Rhodospirillales</taxon>
        <taxon>Thalassospiraceae</taxon>
        <taxon>Thalassospira</taxon>
    </lineage>
</organism>
<dbReference type="Proteomes" id="UP000253061">
    <property type="component" value="Unassembled WGS sequence"/>
</dbReference>
<evidence type="ECO:0000313" key="2">
    <source>
        <dbReference type="EMBL" id="RCK20459.1"/>
    </source>
</evidence>
<evidence type="ECO:0000313" key="3">
    <source>
        <dbReference type="Proteomes" id="UP000253061"/>
    </source>
</evidence>
<evidence type="ECO:0000256" key="1">
    <source>
        <dbReference type="SAM" id="MobiDB-lite"/>
    </source>
</evidence>
<feature type="region of interest" description="Disordered" evidence="1">
    <location>
        <begin position="44"/>
        <end position="70"/>
    </location>
</feature>
<name>A0A367V5Z1_9PROT</name>
<proteinExistence type="predicted"/>
<protein>
    <submittedName>
        <fullName evidence="2">Uncharacterized protein</fullName>
    </submittedName>
</protein>
<sequence>MINFPWVQSIASVGFGHKIRLLAAIPVVMLLAFPMTAVLAQDESPFPSGNEGTDNAVAGDAAASTEPTTPTITVSRSACKELVRHVADDDVTYKPGVDVRGNNVAPADLNGGSNILKSLPKEIEFPVSIDFFEYSGIAVPNGVSGEQSIGKITYRNGQVYFDDQPLGDAANSAELIEACRKAGFR</sequence>
<dbReference type="AlphaFoldDB" id="A0A367V5Z1"/>
<accession>A0A367V5Z1</accession>
<reference evidence="2 3" key="1">
    <citation type="submission" date="2014-07" db="EMBL/GenBank/DDBJ databases">
        <title>Draft genome sequence of Thalassospira profundimaris R8-17.</title>
        <authorList>
            <person name="Lai Q."/>
            <person name="Shao Z."/>
        </authorList>
    </citation>
    <scope>NUCLEOTIDE SEQUENCE [LARGE SCALE GENOMIC DNA]</scope>
    <source>
        <strain evidence="2 3">R8-17</strain>
    </source>
</reference>
<comment type="caution">
    <text evidence="2">The sequence shown here is derived from an EMBL/GenBank/DDBJ whole genome shotgun (WGS) entry which is preliminary data.</text>
</comment>